<comment type="caution">
    <text evidence="3">The sequence shown here is derived from an EMBL/GenBank/DDBJ whole genome shotgun (WGS) entry which is preliminary data.</text>
</comment>
<dbReference type="AlphaFoldDB" id="A0A9P4N2M6"/>
<feature type="signal peptide" evidence="2">
    <location>
        <begin position="1"/>
        <end position="18"/>
    </location>
</feature>
<evidence type="ECO:0000256" key="2">
    <source>
        <dbReference type="SAM" id="SignalP"/>
    </source>
</evidence>
<dbReference type="EMBL" id="ML986695">
    <property type="protein sequence ID" value="KAF2259919.1"/>
    <property type="molecule type" value="Genomic_DNA"/>
</dbReference>
<dbReference type="Proteomes" id="UP000800093">
    <property type="component" value="Unassembled WGS sequence"/>
</dbReference>
<organism evidence="3 4">
    <name type="scientific">Lojkania enalia</name>
    <dbReference type="NCBI Taxonomy" id="147567"/>
    <lineage>
        <taxon>Eukaryota</taxon>
        <taxon>Fungi</taxon>
        <taxon>Dikarya</taxon>
        <taxon>Ascomycota</taxon>
        <taxon>Pezizomycotina</taxon>
        <taxon>Dothideomycetes</taxon>
        <taxon>Pleosporomycetidae</taxon>
        <taxon>Pleosporales</taxon>
        <taxon>Pleosporales incertae sedis</taxon>
        <taxon>Lojkania</taxon>
    </lineage>
</organism>
<proteinExistence type="predicted"/>
<dbReference type="OrthoDB" id="3649574at2759"/>
<sequence>MMYINAALITFFTAFASASIITPAPEPTPVIKRQDFESFFNDDIKSGLSELGDLTTLVDVNSLASAAASVASDFADGIPTNGAELSSFLSDIGVPTNGAQLSSLFSNIGEVLPTDAAGVSSFFSELGVNPTGAEASSLLGDINNALPTDMQITPGNTASKPSGALAAAVIAVAGVFVGAALL</sequence>
<feature type="chain" id="PRO_5040369900" evidence="2">
    <location>
        <begin position="19"/>
        <end position="182"/>
    </location>
</feature>
<keyword evidence="4" id="KW-1185">Reference proteome</keyword>
<reference evidence="4" key="1">
    <citation type="journal article" date="2020" name="Stud. Mycol.">
        <title>101 Dothideomycetes genomes: A test case for predicting lifestyles and emergence of pathogens.</title>
        <authorList>
            <person name="Haridas S."/>
            <person name="Albert R."/>
            <person name="Binder M."/>
            <person name="Bloem J."/>
            <person name="LaButti K."/>
            <person name="Salamov A."/>
            <person name="Andreopoulos B."/>
            <person name="Baker S."/>
            <person name="Barry K."/>
            <person name="Bills G."/>
            <person name="Bluhm B."/>
            <person name="Cannon C."/>
            <person name="Castanera R."/>
            <person name="Culley D."/>
            <person name="Daum C."/>
            <person name="Ezra D."/>
            <person name="Gonzalez J."/>
            <person name="Henrissat B."/>
            <person name="Kuo A."/>
            <person name="Liang C."/>
            <person name="Lipzen A."/>
            <person name="Lutzoni F."/>
            <person name="Magnuson J."/>
            <person name="Mondo S."/>
            <person name="Nolan M."/>
            <person name="Ohm R."/>
            <person name="Pangilinan J."/>
            <person name="Park H.-J."/>
            <person name="Ramirez L."/>
            <person name="Alfaro M."/>
            <person name="Sun H."/>
            <person name="Tritt A."/>
            <person name="Yoshinaga Y."/>
            <person name="Zwiers L.-H."/>
            <person name="Turgeon B."/>
            <person name="Goodwin S."/>
            <person name="Spatafora J."/>
            <person name="Crous P."/>
            <person name="Grigoriev I."/>
        </authorList>
    </citation>
    <scope>NUCLEOTIDE SEQUENCE [LARGE SCALE GENOMIC DNA]</scope>
    <source>
        <strain evidence="4">CBS 304.66</strain>
    </source>
</reference>
<name>A0A9P4N2M6_9PLEO</name>
<keyword evidence="1" id="KW-1133">Transmembrane helix</keyword>
<evidence type="ECO:0000256" key="1">
    <source>
        <dbReference type="SAM" id="Phobius"/>
    </source>
</evidence>
<keyword evidence="2" id="KW-0732">Signal</keyword>
<accession>A0A9P4N2M6</accession>
<keyword evidence="1" id="KW-0812">Transmembrane</keyword>
<protein>
    <submittedName>
        <fullName evidence="3">Uncharacterized protein</fullName>
    </submittedName>
</protein>
<evidence type="ECO:0000313" key="4">
    <source>
        <dbReference type="Proteomes" id="UP000800093"/>
    </source>
</evidence>
<gene>
    <name evidence="3" type="ORF">CC78DRAFT_44395</name>
</gene>
<feature type="transmembrane region" description="Helical" evidence="1">
    <location>
        <begin position="163"/>
        <end position="181"/>
    </location>
</feature>
<evidence type="ECO:0000313" key="3">
    <source>
        <dbReference type="EMBL" id="KAF2259919.1"/>
    </source>
</evidence>
<keyword evidence="1" id="KW-0472">Membrane</keyword>